<dbReference type="OrthoDB" id="2383317at2759"/>
<gene>
    <name evidence="2" type="ORF">AGERDE_LOCUS10193</name>
</gene>
<dbReference type="EMBL" id="CAJVPL010002990">
    <property type="protein sequence ID" value="CAG8623955.1"/>
    <property type="molecule type" value="Genomic_DNA"/>
</dbReference>
<proteinExistence type="predicted"/>
<comment type="caution">
    <text evidence="2">The sequence shown here is derived from an EMBL/GenBank/DDBJ whole genome shotgun (WGS) entry which is preliminary data.</text>
</comment>
<evidence type="ECO:0000313" key="3">
    <source>
        <dbReference type="Proteomes" id="UP000789831"/>
    </source>
</evidence>
<accession>A0A9N9GTB2</accession>
<feature type="non-terminal residue" evidence="2">
    <location>
        <position position="1"/>
    </location>
</feature>
<keyword evidence="3" id="KW-1185">Reference proteome</keyword>
<feature type="region of interest" description="Disordered" evidence="1">
    <location>
        <begin position="30"/>
        <end position="49"/>
    </location>
</feature>
<feature type="compositionally biased region" description="Low complexity" evidence="1">
    <location>
        <begin position="35"/>
        <end position="49"/>
    </location>
</feature>
<name>A0A9N9GTB2_9GLOM</name>
<protein>
    <submittedName>
        <fullName evidence="2">2330_t:CDS:1</fullName>
    </submittedName>
</protein>
<reference evidence="2" key="1">
    <citation type="submission" date="2021-06" db="EMBL/GenBank/DDBJ databases">
        <authorList>
            <person name="Kallberg Y."/>
            <person name="Tangrot J."/>
            <person name="Rosling A."/>
        </authorList>
    </citation>
    <scope>NUCLEOTIDE SEQUENCE</scope>
    <source>
        <strain evidence="2">MT106</strain>
    </source>
</reference>
<dbReference type="Proteomes" id="UP000789831">
    <property type="component" value="Unassembled WGS sequence"/>
</dbReference>
<evidence type="ECO:0000256" key="1">
    <source>
        <dbReference type="SAM" id="MobiDB-lite"/>
    </source>
</evidence>
<sequence length="206" mass="23665">MRFWRFVHDQYLKTLKKSSRAVVTNIDSESEDKISAPTSTTSKISKSPTSIFTPKMKRQGFITNYITRPLSEKDKLHFENLALPIQSMSNWRSNFAKTFKKINGRNFTNASADKIGVTAAFDGWTNIKRKHLFDVVFITSQDEALVWNVHDVNFAGKYAAARRQLQIEYSNKVFIPCMAHQINLVFSDIFKESDAYKTTSKNAIHI</sequence>
<evidence type="ECO:0000313" key="2">
    <source>
        <dbReference type="EMBL" id="CAG8623955.1"/>
    </source>
</evidence>
<organism evidence="2 3">
    <name type="scientific">Ambispora gerdemannii</name>
    <dbReference type="NCBI Taxonomy" id="144530"/>
    <lineage>
        <taxon>Eukaryota</taxon>
        <taxon>Fungi</taxon>
        <taxon>Fungi incertae sedis</taxon>
        <taxon>Mucoromycota</taxon>
        <taxon>Glomeromycotina</taxon>
        <taxon>Glomeromycetes</taxon>
        <taxon>Archaeosporales</taxon>
        <taxon>Ambisporaceae</taxon>
        <taxon>Ambispora</taxon>
    </lineage>
</organism>
<dbReference type="AlphaFoldDB" id="A0A9N9GTB2"/>